<keyword evidence="7" id="KW-1185">Reference proteome</keyword>
<evidence type="ECO:0000256" key="4">
    <source>
        <dbReference type="ARBA" id="ARBA00035264"/>
    </source>
</evidence>
<evidence type="ECO:0000256" key="3">
    <source>
        <dbReference type="ARBA" id="ARBA00023274"/>
    </source>
</evidence>
<sequence>MKSKTAISKAKKDLNNLLNPIKMAVRPGPNNVQYMNKFQAKEVYKPRDLNEGNQKTQESLFGEKRSIDPFKRLGINPLHEYKNSRILSEYVTEMGRIKPKYMTKLSAKSQRKVAKAIRRARAFGKYSNLFIPSNRT</sequence>
<dbReference type="Pfam" id="PF01084">
    <property type="entry name" value="Ribosomal_S18"/>
    <property type="match status" value="1"/>
</dbReference>
<evidence type="ECO:0000256" key="1">
    <source>
        <dbReference type="ARBA" id="ARBA00005589"/>
    </source>
</evidence>
<protein>
    <recommendedName>
        <fullName evidence="4">Small ribosomal subunit protein bS18m</fullName>
    </recommendedName>
</protein>
<dbReference type="NCBIfam" id="TIGR00165">
    <property type="entry name" value="S18"/>
    <property type="match status" value="1"/>
</dbReference>
<comment type="similarity">
    <text evidence="1 5">Belongs to the bacterial ribosomal protein bS18 family.</text>
</comment>
<evidence type="ECO:0000256" key="2">
    <source>
        <dbReference type="ARBA" id="ARBA00022980"/>
    </source>
</evidence>
<accession>A0A9W8DRE6</accession>
<dbReference type="Proteomes" id="UP001150538">
    <property type="component" value="Unassembled WGS sequence"/>
</dbReference>
<reference evidence="6" key="1">
    <citation type="submission" date="2022-07" db="EMBL/GenBank/DDBJ databases">
        <title>Phylogenomic reconstructions and comparative analyses of Kickxellomycotina fungi.</title>
        <authorList>
            <person name="Reynolds N.K."/>
            <person name="Stajich J.E."/>
            <person name="Barry K."/>
            <person name="Grigoriev I.V."/>
            <person name="Crous P."/>
            <person name="Smith M.E."/>
        </authorList>
    </citation>
    <scope>NUCLEOTIDE SEQUENCE</scope>
    <source>
        <strain evidence="6">NBRC 100468</strain>
    </source>
</reference>
<dbReference type="SUPFAM" id="SSF46911">
    <property type="entry name" value="Ribosomal protein S18"/>
    <property type="match status" value="1"/>
</dbReference>
<dbReference type="GO" id="GO:0003735">
    <property type="term" value="F:structural constituent of ribosome"/>
    <property type="evidence" value="ECO:0007669"/>
    <property type="project" value="InterPro"/>
</dbReference>
<comment type="caution">
    <text evidence="6">The sequence shown here is derived from an EMBL/GenBank/DDBJ whole genome shotgun (WGS) entry which is preliminary data.</text>
</comment>
<organism evidence="6 7">
    <name type="scientific">Mycoemilia scoparia</name>
    <dbReference type="NCBI Taxonomy" id="417184"/>
    <lineage>
        <taxon>Eukaryota</taxon>
        <taxon>Fungi</taxon>
        <taxon>Fungi incertae sedis</taxon>
        <taxon>Zoopagomycota</taxon>
        <taxon>Kickxellomycotina</taxon>
        <taxon>Kickxellomycetes</taxon>
        <taxon>Kickxellales</taxon>
        <taxon>Kickxellaceae</taxon>
        <taxon>Mycoemilia</taxon>
    </lineage>
</organism>
<dbReference type="Gene3D" id="4.10.640.10">
    <property type="entry name" value="Ribosomal protein S18"/>
    <property type="match status" value="1"/>
</dbReference>
<dbReference type="EMBL" id="JANBPU010000023">
    <property type="protein sequence ID" value="KAJ1919691.1"/>
    <property type="molecule type" value="Genomic_DNA"/>
</dbReference>
<dbReference type="GO" id="GO:0005763">
    <property type="term" value="C:mitochondrial small ribosomal subunit"/>
    <property type="evidence" value="ECO:0007669"/>
    <property type="project" value="TreeGrafter"/>
</dbReference>
<evidence type="ECO:0000313" key="7">
    <source>
        <dbReference type="Proteomes" id="UP001150538"/>
    </source>
</evidence>
<dbReference type="InterPro" id="IPR036870">
    <property type="entry name" value="Ribosomal_bS18_sf"/>
</dbReference>
<keyword evidence="2 5" id="KW-0689">Ribosomal protein</keyword>
<dbReference type="InterPro" id="IPR001648">
    <property type="entry name" value="Ribosomal_bS18"/>
</dbReference>
<dbReference type="PRINTS" id="PR00974">
    <property type="entry name" value="RIBOSOMALS18"/>
</dbReference>
<dbReference type="GO" id="GO:0032543">
    <property type="term" value="P:mitochondrial translation"/>
    <property type="evidence" value="ECO:0007669"/>
    <property type="project" value="TreeGrafter"/>
</dbReference>
<keyword evidence="3 5" id="KW-0687">Ribonucleoprotein</keyword>
<gene>
    <name evidence="6" type="ORF">H4219_001832</name>
</gene>
<dbReference type="OrthoDB" id="21463at2759"/>
<dbReference type="PANTHER" id="PTHR13479">
    <property type="entry name" value="30S RIBOSOMAL PROTEIN S18"/>
    <property type="match status" value="1"/>
</dbReference>
<proteinExistence type="inferred from homology"/>
<dbReference type="AlphaFoldDB" id="A0A9W8DRE6"/>
<evidence type="ECO:0000313" key="6">
    <source>
        <dbReference type="EMBL" id="KAJ1919691.1"/>
    </source>
</evidence>
<evidence type="ECO:0000256" key="5">
    <source>
        <dbReference type="RuleBase" id="RU003910"/>
    </source>
</evidence>
<name>A0A9W8DRE6_9FUNG</name>
<dbReference type="GO" id="GO:0070181">
    <property type="term" value="F:small ribosomal subunit rRNA binding"/>
    <property type="evidence" value="ECO:0007669"/>
    <property type="project" value="TreeGrafter"/>
</dbReference>
<dbReference type="PANTHER" id="PTHR13479:SF40">
    <property type="entry name" value="SMALL RIBOSOMAL SUBUNIT PROTEIN BS18M"/>
    <property type="match status" value="1"/>
</dbReference>